<organism evidence="1 2">
    <name type="scientific">Methylovirgula ligni</name>
    <dbReference type="NCBI Taxonomy" id="569860"/>
    <lineage>
        <taxon>Bacteria</taxon>
        <taxon>Pseudomonadati</taxon>
        <taxon>Pseudomonadota</taxon>
        <taxon>Alphaproteobacteria</taxon>
        <taxon>Hyphomicrobiales</taxon>
        <taxon>Beijerinckiaceae</taxon>
        <taxon>Methylovirgula</taxon>
    </lineage>
</organism>
<dbReference type="Proteomes" id="UP000256900">
    <property type="component" value="Unassembled WGS sequence"/>
</dbReference>
<name>A0A3D9Z2Z6_9HYPH</name>
<protein>
    <submittedName>
        <fullName evidence="1">Uncharacterized protein</fullName>
    </submittedName>
</protein>
<accession>A0A3D9Z2Z6</accession>
<proteinExistence type="predicted"/>
<dbReference type="RefSeq" id="WP_115835268.1">
    <property type="nucleotide sequence ID" value="NZ_CP025086.1"/>
</dbReference>
<evidence type="ECO:0000313" key="1">
    <source>
        <dbReference type="EMBL" id="REF89512.1"/>
    </source>
</evidence>
<comment type="caution">
    <text evidence="1">The sequence shown here is derived from an EMBL/GenBank/DDBJ whole genome shotgun (WGS) entry which is preliminary data.</text>
</comment>
<keyword evidence="2" id="KW-1185">Reference proteome</keyword>
<evidence type="ECO:0000313" key="2">
    <source>
        <dbReference type="Proteomes" id="UP000256900"/>
    </source>
</evidence>
<reference evidence="1 2" key="1">
    <citation type="submission" date="2018-08" db="EMBL/GenBank/DDBJ databases">
        <title>Genomic Encyclopedia of Type Strains, Phase IV (KMG-IV): sequencing the most valuable type-strain genomes for metagenomic binning, comparative biology and taxonomic classification.</title>
        <authorList>
            <person name="Goeker M."/>
        </authorList>
    </citation>
    <scope>NUCLEOTIDE SEQUENCE [LARGE SCALE GENOMIC DNA]</scope>
    <source>
        <strain evidence="1 2">BW863</strain>
    </source>
</reference>
<gene>
    <name evidence="1" type="ORF">DES32_0734</name>
</gene>
<dbReference type="AlphaFoldDB" id="A0A3D9Z2Z6"/>
<dbReference type="EMBL" id="QUMO01000001">
    <property type="protein sequence ID" value="REF89512.1"/>
    <property type="molecule type" value="Genomic_DNA"/>
</dbReference>
<sequence length="82" mass="8922">MTWKKVVQRTQVQGDPISDVVGLLDVIELNLGIGTGEESLGTQLSAIVADIERAGGSTSETNVESMRRIIEQLRKVEELLLS</sequence>